<dbReference type="EMBL" id="CP114196">
    <property type="protein sequence ID" value="WAT93695.1"/>
    <property type="molecule type" value="Genomic_DNA"/>
</dbReference>
<name>A0AA47JMP7_VIBPH</name>
<accession>A0AA47JMP7</accession>
<geneLocation type="plasmid" evidence="1 2">
    <name>pHLA</name>
</geneLocation>
<proteinExistence type="predicted"/>
<dbReference type="AlphaFoldDB" id="A0AA47JMP7"/>
<reference evidence="1" key="1">
    <citation type="submission" date="2022-12" db="EMBL/GenBank/DDBJ databases">
        <title>Vibrio parahaemolyticus become highly virulent by producing novel Tc toxins.</title>
        <authorList>
            <person name="Yang F."/>
            <person name="You Y."/>
            <person name="Lai Q."/>
            <person name="Xu L."/>
            <person name="Li F."/>
        </authorList>
    </citation>
    <scope>NUCLEOTIDE SEQUENCE</scope>
    <source>
        <strain evidence="1">Vp-HL-202005</strain>
        <plasmid evidence="1">pHLA</plasmid>
    </source>
</reference>
<dbReference type="Proteomes" id="UP001156560">
    <property type="component" value="Plasmid pHLA"/>
</dbReference>
<gene>
    <name evidence="1" type="ORF">O1Q84_26625</name>
</gene>
<organism evidence="1 2">
    <name type="scientific">Vibrio parahaemolyticus</name>
    <dbReference type="NCBI Taxonomy" id="670"/>
    <lineage>
        <taxon>Bacteria</taxon>
        <taxon>Pseudomonadati</taxon>
        <taxon>Pseudomonadota</taxon>
        <taxon>Gammaproteobacteria</taxon>
        <taxon>Vibrionales</taxon>
        <taxon>Vibrionaceae</taxon>
        <taxon>Vibrio</taxon>
    </lineage>
</organism>
<evidence type="ECO:0000313" key="2">
    <source>
        <dbReference type="Proteomes" id="UP001156560"/>
    </source>
</evidence>
<dbReference type="RefSeq" id="WP_025634112.1">
    <property type="nucleotide sequence ID" value="NZ_CP114196.1"/>
</dbReference>
<evidence type="ECO:0000313" key="1">
    <source>
        <dbReference type="EMBL" id="WAT93695.1"/>
    </source>
</evidence>
<keyword evidence="1" id="KW-0614">Plasmid</keyword>
<protein>
    <submittedName>
        <fullName evidence="1">Uncharacterized protein</fullName>
    </submittedName>
</protein>
<sequence>MDKNHYSELFSDIFATKQNEGGAAYLINREANLELVSRLGINHRDVRLNSKESYVSDRSARLLEKKLKVARGWLDAEHEIISQTQLLTIRANNVSALIVSPGFTKQSKHFLSKIVSSTPMSGYQFLFDEITFEEQSYYLRKMEEFLEIERACLDDEAFMEGLY</sequence>